<name>A0A6C0F0C0_9ZZZZ</name>
<dbReference type="EMBL" id="MN739010">
    <property type="protein sequence ID" value="QHT34864.1"/>
    <property type="molecule type" value="Genomic_DNA"/>
</dbReference>
<organism evidence="1">
    <name type="scientific">viral metagenome</name>
    <dbReference type="NCBI Taxonomy" id="1070528"/>
    <lineage>
        <taxon>unclassified sequences</taxon>
        <taxon>metagenomes</taxon>
        <taxon>organismal metagenomes</taxon>
    </lineage>
</organism>
<reference evidence="1" key="1">
    <citation type="journal article" date="2020" name="Nature">
        <title>Giant virus diversity and host interactions through global metagenomics.</title>
        <authorList>
            <person name="Schulz F."/>
            <person name="Roux S."/>
            <person name="Paez-Espino D."/>
            <person name="Jungbluth S."/>
            <person name="Walsh D.A."/>
            <person name="Denef V.J."/>
            <person name="McMahon K.D."/>
            <person name="Konstantinidis K.T."/>
            <person name="Eloe-Fadrosh E.A."/>
            <person name="Kyrpides N.C."/>
            <person name="Woyke T."/>
        </authorList>
    </citation>
    <scope>NUCLEOTIDE SEQUENCE</scope>
    <source>
        <strain evidence="1">GVMAG-M-3300009164-40</strain>
    </source>
</reference>
<dbReference type="AlphaFoldDB" id="A0A6C0F0C0"/>
<protein>
    <recommendedName>
        <fullName evidence="2">Exonuclease domain-containing protein</fullName>
    </recommendedName>
</protein>
<evidence type="ECO:0000313" key="1">
    <source>
        <dbReference type="EMBL" id="QHT34864.1"/>
    </source>
</evidence>
<sequence>MKLYNQHLDKLGEGYDQILAFDCEFWRVSGTSEFSLIPKTTEFFAPRELAGFLIKKDEKGRWEYSGHFFVTFSPPKNKDVSFVSSEFASVSAKTAEEMNKYQSVFQSSSDVSQDMIKESIKVYLSDKHIKNNHKPNSWIKTFLKEFQKSLVIVKGTYDLDALKNMCISNGYEYPEPAGIFDIAKWNTESHKICGTAKLEGTYDCISRNIDDSGTKTRRLRDILPLGRAHDPASDAAMTFLIAIYIVAAHE</sequence>
<proteinExistence type="predicted"/>
<evidence type="ECO:0008006" key="2">
    <source>
        <dbReference type="Google" id="ProtNLM"/>
    </source>
</evidence>
<accession>A0A6C0F0C0</accession>